<name>A0A511YB02_9FLAO</name>
<dbReference type="Proteomes" id="UP000321150">
    <property type="component" value="Unassembled WGS sequence"/>
</dbReference>
<organism evidence="1 2">
    <name type="scientific">Chryseobacterium lathyri</name>
    <dbReference type="NCBI Taxonomy" id="395933"/>
    <lineage>
        <taxon>Bacteria</taxon>
        <taxon>Pseudomonadati</taxon>
        <taxon>Bacteroidota</taxon>
        <taxon>Flavobacteriia</taxon>
        <taxon>Flavobacteriales</taxon>
        <taxon>Weeksellaceae</taxon>
        <taxon>Chryseobacterium group</taxon>
        <taxon>Chryseobacterium</taxon>
    </lineage>
</organism>
<reference evidence="1 2" key="1">
    <citation type="submission" date="2019-07" db="EMBL/GenBank/DDBJ databases">
        <title>Whole genome shotgun sequence of Chryseobacterium lathyri NBRC 105250.</title>
        <authorList>
            <person name="Hosoyama A."/>
            <person name="Uohara A."/>
            <person name="Ohji S."/>
            <person name="Ichikawa N."/>
        </authorList>
    </citation>
    <scope>NUCLEOTIDE SEQUENCE [LARGE SCALE GENOMIC DNA]</scope>
    <source>
        <strain evidence="1 2">NBRC 105250</strain>
    </source>
</reference>
<gene>
    <name evidence="1" type="ORF">CLA01_24410</name>
</gene>
<protein>
    <submittedName>
        <fullName evidence="1">Uncharacterized protein</fullName>
    </submittedName>
</protein>
<sequence>MFIIKHSILKTNVMEKEICTISIASTWLGDEYTFYEDHKIKRVYDNHSLSSNRTEWLEPHQISKHNKDKLIKNCPEEFKEQVMQILDYP</sequence>
<evidence type="ECO:0000313" key="2">
    <source>
        <dbReference type="Proteomes" id="UP000321150"/>
    </source>
</evidence>
<dbReference type="AlphaFoldDB" id="A0A511YB02"/>
<comment type="caution">
    <text evidence="1">The sequence shown here is derived from an EMBL/GenBank/DDBJ whole genome shotgun (WGS) entry which is preliminary data.</text>
</comment>
<accession>A0A511YB02</accession>
<dbReference type="EMBL" id="BJYI01000007">
    <property type="protein sequence ID" value="GEN72369.1"/>
    <property type="molecule type" value="Genomic_DNA"/>
</dbReference>
<evidence type="ECO:0000313" key="1">
    <source>
        <dbReference type="EMBL" id="GEN72369.1"/>
    </source>
</evidence>
<proteinExistence type="predicted"/>